<evidence type="ECO:0000256" key="7">
    <source>
        <dbReference type="ARBA" id="ARBA00023128"/>
    </source>
</evidence>
<keyword evidence="8 9" id="KW-0472">Membrane</keyword>
<keyword evidence="7" id="KW-0496">Mitochondrion</keyword>
<evidence type="ECO:0000256" key="8">
    <source>
        <dbReference type="ARBA" id="ARBA00023136"/>
    </source>
</evidence>
<comment type="similarity">
    <text evidence="2">Belongs to the TIM16/PAM16 family.</text>
</comment>
<accession>T2M387</accession>
<dbReference type="FunFam" id="1.10.287.110:FF:000006">
    <property type="entry name" value="Import inner membrane translocase subunit TIM16"/>
    <property type="match status" value="1"/>
</dbReference>
<keyword evidence="6" id="KW-0811">Translocation</keyword>
<sequence>KILTFLNIYTIKEDYGNYFLIIMARFLAQIIVLGGQIIGKAFTQALKQEFQAGSQFASRTSNEAPRHAANTISGMSLEEAKQILNIKELDPEAVQKSFDYLFNINDKKTGGSFYLQSKVFRAKERIDIELKTIKEKNDSKT</sequence>
<evidence type="ECO:0000256" key="9">
    <source>
        <dbReference type="SAM" id="Phobius"/>
    </source>
</evidence>
<feature type="transmembrane region" description="Helical" evidence="9">
    <location>
        <begin position="15"/>
        <end position="38"/>
    </location>
</feature>
<dbReference type="InterPro" id="IPR005341">
    <property type="entry name" value="Tim16"/>
</dbReference>
<dbReference type="AlphaFoldDB" id="T2M387"/>
<keyword evidence="3" id="KW-0813">Transport</keyword>
<evidence type="ECO:0000256" key="3">
    <source>
        <dbReference type="ARBA" id="ARBA00022448"/>
    </source>
</evidence>
<comment type="subcellular location">
    <subcellularLocation>
        <location evidence="1">Mitochondrion inner membrane</location>
        <topology evidence="1">Peripheral membrane protein</topology>
    </subcellularLocation>
</comment>
<evidence type="ECO:0000256" key="6">
    <source>
        <dbReference type="ARBA" id="ARBA00023010"/>
    </source>
</evidence>
<dbReference type="Gene3D" id="1.10.287.110">
    <property type="entry name" value="DnaJ domain"/>
    <property type="match status" value="1"/>
</dbReference>
<evidence type="ECO:0000256" key="5">
    <source>
        <dbReference type="ARBA" id="ARBA00022927"/>
    </source>
</evidence>
<dbReference type="PANTHER" id="PTHR12388">
    <property type="entry name" value="MITOCHONDRIA ASSOCIATED GRANULOCYTE MACROPHAGE CSF SIGNALING MOLECULE"/>
    <property type="match status" value="1"/>
</dbReference>
<feature type="non-terminal residue" evidence="10">
    <location>
        <position position="1"/>
    </location>
</feature>
<keyword evidence="9" id="KW-1133">Transmembrane helix</keyword>
<keyword evidence="4" id="KW-0999">Mitochondrion inner membrane</keyword>
<name>T2M387_HYDVU</name>
<dbReference type="GO" id="GO:0030150">
    <property type="term" value="P:protein import into mitochondrial matrix"/>
    <property type="evidence" value="ECO:0007669"/>
    <property type="project" value="InterPro"/>
</dbReference>
<reference evidence="10" key="1">
    <citation type="journal article" date="2013" name="Genome Biol. Evol.">
        <title>Punctuated emergences of genetic and phenotypic innovations in eumetazoan, bilaterian, euteleostome, and hominidae ancestors.</title>
        <authorList>
            <person name="Wenger Y."/>
            <person name="Galliot B."/>
        </authorList>
    </citation>
    <scope>NUCLEOTIDE SEQUENCE</scope>
    <source>
        <tissue evidence="10">Whole animals</tissue>
    </source>
</reference>
<dbReference type="EMBL" id="HAAD01000153">
    <property type="protein sequence ID" value="CDG66385.1"/>
    <property type="molecule type" value="mRNA"/>
</dbReference>
<dbReference type="OrthoDB" id="10262892at2759"/>
<evidence type="ECO:0000256" key="1">
    <source>
        <dbReference type="ARBA" id="ARBA00004637"/>
    </source>
</evidence>
<evidence type="ECO:0000313" key="10">
    <source>
        <dbReference type="EMBL" id="CDG66385.1"/>
    </source>
</evidence>
<evidence type="ECO:0000256" key="4">
    <source>
        <dbReference type="ARBA" id="ARBA00022792"/>
    </source>
</evidence>
<dbReference type="Pfam" id="PF03656">
    <property type="entry name" value="Pam16"/>
    <property type="match status" value="1"/>
</dbReference>
<evidence type="ECO:0000256" key="2">
    <source>
        <dbReference type="ARBA" id="ARBA00008817"/>
    </source>
</evidence>
<keyword evidence="9" id="KW-0812">Transmembrane</keyword>
<keyword evidence="5" id="KW-0653">Protein transport</keyword>
<organism evidence="10">
    <name type="scientific">Hydra vulgaris</name>
    <name type="common">Hydra</name>
    <name type="synonym">Hydra attenuata</name>
    <dbReference type="NCBI Taxonomy" id="6087"/>
    <lineage>
        <taxon>Eukaryota</taxon>
        <taxon>Metazoa</taxon>
        <taxon>Cnidaria</taxon>
        <taxon>Hydrozoa</taxon>
        <taxon>Hydroidolina</taxon>
        <taxon>Anthoathecata</taxon>
        <taxon>Aplanulata</taxon>
        <taxon>Hydridae</taxon>
        <taxon>Hydra</taxon>
    </lineage>
</organism>
<dbReference type="GO" id="GO:0005744">
    <property type="term" value="C:TIM23 mitochondrial import inner membrane translocase complex"/>
    <property type="evidence" value="ECO:0007669"/>
    <property type="project" value="InterPro"/>
</dbReference>
<dbReference type="InterPro" id="IPR036869">
    <property type="entry name" value="J_dom_sf"/>
</dbReference>
<proteinExistence type="evidence at transcript level"/>
<protein>
    <submittedName>
        <fullName evidence="10">Mitochondrial import inner membrane translocase subunit TIM16</fullName>
    </submittedName>
</protein>
<gene>
    <name evidence="10" type="primary">PAM16</name>
</gene>
<dbReference type="PANTHER" id="PTHR12388:SF0">
    <property type="entry name" value="MITOCHONDRIAL IMPORT INNER MEMBRANE TRANSLOCASE SUBUNIT TIM16"/>
    <property type="match status" value="1"/>
</dbReference>